<gene>
    <name evidence="4" type="ORF">PPERSA_10492</name>
</gene>
<dbReference type="AlphaFoldDB" id="A0A0V0R7E1"/>
<dbReference type="GO" id="GO:0016567">
    <property type="term" value="P:protein ubiquitination"/>
    <property type="evidence" value="ECO:0007669"/>
    <property type="project" value="UniProtKB-UniPathway"/>
</dbReference>
<dbReference type="PANTHER" id="PTHR45676:SF41">
    <property type="entry name" value="RING-H2 FINGER PROTEIN ATL66"/>
    <property type="match status" value="1"/>
</dbReference>
<sequence>MNLCVIYQRQNLTNPTECLQYVYSLFVIFYAGSLVLIGFAVFFMEVDHLSTFWVFTQERLIYLIFEFIASLVLFLFDGLPKILYMGGRMSMEIQDPEESYSKFYCEKYSQLDFVEYQLYKMGIKEIYMDQIKNQLQYDIQDTCSICLEFFISQNEEDNLEQIQDQNINQLHDTSQKIQQSPIQLQLKDNQLDLEIENNKQTKLNKTKELPKQIQLNKISDSSYIDIDDKLNSTFESQTDINFDKDNLKQKLLQNEHNKHKKETNISKILNFYKKQSKNQLKIIMLKCGHIYHPDCIKNWLRSENTCPVCRKKVLCHNNQENYIQLVSQVQ</sequence>
<organism evidence="4 5">
    <name type="scientific">Pseudocohnilembus persalinus</name>
    <name type="common">Ciliate</name>
    <dbReference type="NCBI Taxonomy" id="266149"/>
    <lineage>
        <taxon>Eukaryota</taxon>
        <taxon>Sar</taxon>
        <taxon>Alveolata</taxon>
        <taxon>Ciliophora</taxon>
        <taxon>Intramacronucleata</taxon>
        <taxon>Oligohymenophorea</taxon>
        <taxon>Scuticociliatia</taxon>
        <taxon>Philasterida</taxon>
        <taxon>Pseudocohnilembidae</taxon>
        <taxon>Pseudocohnilembus</taxon>
    </lineage>
</organism>
<feature type="domain" description="RING-type" evidence="3">
    <location>
        <begin position="282"/>
        <end position="310"/>
    </location>
</feature>
<dbReference type="SUPFAM" id="SSF57850">
    <property type="entry name" value="RING/U-box"/>
    <property type="match status" value="1"/>
</dbReference>
<keyword evidence="1" id="KW-0863">Zinc-finger</keyword>
<protein>
    <recommendedName>
        <fullName evidence="3">RING-type domain-containing protein</fullName>
    </recommendedName>
</protein>
<dbReference type="PROSITE" id="PS50089">
    <property type="entry name" value="ZF_RING_2"/>
    <property type="match status" value="1"/>
</dbReference>
<dbReference type="InterPro" id="IPR001841">
    <property type="entry name" value="Znf_RING"/>
</dbReference>
<reference evidence="4 5" key="1">
    <citation type="journal article" date="2015" name="Sci. Rep.">
        <title>Genome of the facultative scuticociliatosis pathogen Pseudocohnilembus persalinus provides insight into its virulence through horizontal gene transfer.</title>
        <authorList>
            <person name="Xiong J."/>
            <person name="Wang G."/>
            <person name="Cheng J."/>
            <person name="Tian M."/>
            <person name="Pan X."/>
            <person name="Warren A."/>
            <person name="Jiang C."/>
            <person name="Yuan D."/>
            <person name="Miao W."/>
        </authorList>
    </citation>
    <scope>NUCLEOTIDE SEQUENCE [LARGE SCALE GENOMIC DNA]</scope>
    <source>
        <strain evidence="4">36N120E</strain>
    </source>
</reference>
<keyword evidence="2" id="KW-1133">Transmembrane helix</keyword>
<dbReference type="Pfam" id="PF13639">
    <property type="entry name" value="zf-RING_2"/>
    <property type="match status" value="1"/>
</dbReference>
<dbReference type="Proteomes" id="UP000054937">
    <property type="component" value="Unassembled WGS sequence"/>
</dbReference>
<feature type="transmembrane region" description="Helical" evidence="2">
    <location>
        <begin position="60"/>
        <end position="79"/>
    </location>
</feature>
<evidence type="ECO:0000259" key="3">
    <source>
        <dbReference type="PROSITE" id="PS50089"/>
    </source>
</evidence>
<dbReference type="InParanoid" id="A0A0V0R7E1"/>
<dbReference type="EMBL" id="LDAU01000028">
    <property type="protein sequence ID" value="KRX10393.1"/>
    <property type="molecule type" value="Genomic_DNA"/>
</dbReference>
<feature type="transmembrane region" description="Helical" evidence="2">
    <location>
        <begin position="21"/>
        <end position="44"/>
    </location>
</feature>
<keyword evidence="2" id="KW-0812">Transmembrane</keyword>
<comment type="caution">
    <text evidence="4">The sequence shown here is derived from an EMBL/GenBank/DDBJ whole genome shotgun (WGS) entry which is preliminary data.</text>
</comment>
<dbReference type="OrthoDB" id="8962942at2759"/>
<dbReference type="GO" id="GO:0008270">
    <property type="term" value="F:zinc ion binding"/>
    <property type="evidence" value="ECO:0007669"/>
    <property type="project" value="UniProtKB-KW"/>
</dbReference>
<keyword evidence="1" id="KW-0479">Metal-binding</keyword>
<evidence type="ECO:0000313" key="4">
    <source>
        <dbReference type="EMBL" id="KRX10393.1"/>
    </source>
</evidence>
<keyword evidence="5" id="KW-1185">Reference proteome</keyword>
<dbReference type="InterPro" id="IPR013083">
    <property type="entry name" value="Znf_RING/FYVE/PHD"/>
</dbReference>
<proteinExistence type="predicted"/>
<keyword evidence="2" id="KW-0472">Membrane</keyword>
<dbReference type="Gene3D" id="3.30.40.10">
    <property type="entry name" value="Zinc/RING finger domain, C3HC4 (zinc finger)"/>
    <property type="match status" value="1"/>
</dbReference>
<accession>A0A0V0R7E1</accession>
<name>A0A0V0R7E1_PSEPJ</name>
<keyword evidence="1" id="KW-0862">Zinc</keyword>
<evidence type="ECO:0000256" key="2">
    <source>
        <dbReference type="SAM" id="Phobius"/>
    </source>
</evidence>
<evidence type="ECO:0000256" key="1">
    <source>
        <dbReference type="PROSITE-ProRule" id="PRU00175"/>
    </source>
</evidence>
<dbReference type="PANTHER" id="PTHR45676">
    <property type="entry name" value="RING-H2 FINGER PROTEIN ATL51-RELATED"/>
    <property type="match status" value="1"/>
</dbReference>
<dbReference type="UniPathway" id="UPA00143"/>
<evidence type="ECO:0000313" key="5">
    <source>
        <dbReference type="Proteomes" id="UP000054937"/>
    </source>
</evidence>